<evidence type="ECO:0000313" key="2">
    <source>
        <dbReference type="EnsemblProtists" id="EOD13411"/>
    </source>
</evidence>
<feature type="compositionally biased region" description="Low complexity" evidence="1">
    <location>
        <begin position="95"/>
        <end position="108"/>
    </location>
</feature>
<reference evidence="3" key="1">
    <citation type="journal article" date="2013" name="Nature">
        <title>Pan genome of the phytoplankton Emiliania underpins its global distribution.</title>
        <authorList>
            <person name="Read B.A."/>
            <person name="Kegel J."/>
            <person name="Klute M.J."/>
            <person name="Kuo A."/>
            <person name="Lefebvre S.C."/>
            <person name="Maumus F."/>
            <person name="Mayer C."/>
            <person name="Miller J."/>
            <person name="Monier A."/>
            <person name="Salamov A."/>
            <person name="Young J."/>
            <person name="Aguilar M."/>
            <person name="Claverie J.M."/>
            <person name="Frickenhaus S."/>
            <person name="Gonzalez K."/>
            <person name="Herman E.K."/>
            <person name="Lin Y.C."/>
            <person name="Napier J."/>
            <person name="Ogata H."/>
            <person name="Sarno A.F."/>
            <person name="Shmutz J."/>
            <person name="Schroeder D."/>
            <person name="de Vargas C."/>
            <person name="Verret F."/>
            <person name="von Dassow P."/>
            <person name="Valentin K."/>
            <person name="Van de Peer Y."/>
            <person name="Wheeler G."/>
            <person name="Dacks J.B."/>
            <person name="Delwiche C.F."/>
            <person name="Dyhrman S.T."/>
            <person name="Glockner G."/>
            <person name="John U."/>
            <person name="Richards T."/>
            <person name="Worden A.Z."/>
            <person name="Zhang X."/>
            <person name="Grigoriev I.V."/>
            <person name="Allen A.E."/>
            <person name="Bidle K."/>
            <person name="Borodovsky M."/>
            <person name="Bowler C."/>
            <person name="Brownlee C."/>
            <person name="Cock J.M."/>
            <person name="Elias M."/>
            <person name="Gladyshev V.N."/>
            <person name="Groth M."/>
            <person name="Guda C."/>
            <person name="Hadaegh A."/>
            <person name="Iglesias-Rodriguez M.D."/>
            <person name="Jenkins J."/>
            <person name="Jones B.M."/>
            <person name="Lawson T."/>
            <person name="Leese F."/>
            <person name="Lindquist E."/>
            <person name="Lobanov A."/>
            <person name="Lomsadze A."/>
            <person name="Malik S.B."/>
            <person name="Marsh M.E."/>
            <person name="Mackinder L."/>
            <person name="Mock T."/>
            <person name="Mueller-Roeber B."/>
            <person name="Pagarete A."/>
            <person name="Parker M."/>
            <person name="Probert I."/>
            <person name="Quesneville H."/>
            <person name="Raines C."/>
            <person name="Rensing S.A."/>
            <person name="Riano-Pachon D.M."/>
            <person name="Richier S."/>
            <person name="Rokitta S."/>
            <person name="Shiraiwa Y."/>
            <person name="Soanes D.M."/>
            <person name="van der Giezen M."/>
            <person name="Wahlund T.M."/>
            <person name="Williams B."/>
            <person name="Wilson W."/>
            <person name="Wolfe G."/>
            <person name="Wurch L.L."/>
        </authorList>
    </citation>
    <scope>NUCLEOTIDE SEQUENCE</scope>
</reference>
<dbReference type="Proteomes" id="UP000013827">
    <property type="component" value="Unassembled WGS sequence"/>
</dbReference>
<dbReference type="AlphaFoldDB" id="A0A0D3IQ76"/>
<feature type="region of interest" description="Disordered" evidence="1">
    <location>
        <begin position="22"/>
        <end position="46"/>
    </location>
</feature>
<evidence type="ECO:0000313" key="3">
    <source>
        <dbReference type="Proteomes" id="UP000013827"/>
    </source>
</evidence>
<keyword evidence="3" id="KW-1185">Reference proteome</keyword>
<name>A0A0D3IQ76_EMIH1</name>
<reference evidence="2" key="2">
    <citation type="submission" date="2024-10" db="UniProtKB">
        <authorList>
            <consortium name="EnsemblProtists"/>
        </authorList>
    </citation>
    <scope>IDENTIFICATION</scope>
</reference>
<protein>
    <submittedName>
        <fullName evidence="2">Uncharacterized protein</fullName>
    </submittedName>
</protein>
<dbReference type="RefSeq" id="XP_005765840.1">
    <property type="nucleotide sequence ID" value="XM_005765783.1"/>
</dbReference>
<organism evidence="2 3">
    <name type="scientific">Emiliania huxleyi (strain CCMP1516)</name>
    <dbReference type="NCBI Taxonomy" id="280463"/>
    <lineage>
        <taxon>Eukaryota</taxon>
        <taxon>Haptista</taxon>
        <taxon>Haptophyta</taxon>
        <taxon>Prymnesiophyceae</taxon>
        <taxon>Isochrysidales</taxon>
        <taxon>Noelaerhabdaceae</taxon>
        <taxon>Emiliania</taxon>
    </lineage>
</organism>
<proteinExistence type="predicted"/>
<dbReference type="EnsemblProtists" id="EOD13411">
    <property type="protein sequence ID" value="EOD13411"/>
    <property type="gene ID" value="EMIHUDRAFT_246849"/>
</dbReference>
<dbReference type="HOGENOM" id="CLU_2202008_0_0_1"/>
<dbReference type="PaxDb" id="2903-EOD13411"/>
<dbReference type="GeneID" id="17259562"/>
<evidence type="ECO:0000256" key="1">
    <source>
        <dbReference type="SAM" id="MobiDB-lite"/>
    </source>
</evidence>
<sequence>MSPALGAPTAQRRQTTLRFEGRLGLSGLPPPEFGSPTGGLSPCHGSQALCRPERRLRRLPAIGPLASANRKVKNIQARTGHQRGMGGRWTDDDGTQSTSDTQTQKQAH</sequence>
<dbReference type="KEGG" id="ehx:EMIHUDRAFT_246849"/>
<accession>A0A0D3IQ76</accession>
<feature type="region of interest" description="Disordered" evidence="1">
    <location>
        <begin position="61"/>
        <end position="108"/>
    </location>
</feature>